<proteinExistence type="predicted"/>
<name>A0A248KF28_9ENTR</name>
<organism evidence="1 2">
    <name type="scientific">Kluyvera genomosp. 3</name>
    <dbReference type="NCBI Taxonomy" id="2774055"/>
    <lineage>
        <taxon>Bacteria</taxon>
        <taxon>Pseudomonadati</taxon>
        <taxon>Pseudomonadota</taxon>
        <taxon>Gammaproteobacteria</taxon>
        <taxon>Enterobacterales</taxon>
        <taxon>Enterobacteriaceae</taxon>
        <taxon>Kluyvera</taxon>
    </lineage>
</organism>
<protein>
    <submittedName>
        <fullName evidence="1">Uncharacterized protein</fullName>
    </submittedName>
</protein>
<dbReference type="EMBL" id="CP022114">
    <property type="protein sequence ID" value="ASG62410.1"/>
    <property type="molecule type" value="Genomic_DNA"/>
</dbReference>
<evidence type="ECO:0000313" key="2">
    <source>
        <dbReference type="Proteomes" id="UP000197098"/>
    </source>
</evidence>
<evidence type="ECO:0000313" key="1">
    <source>
        <dbReference type="EMBL" id="ASG62410.1"/>
    </source>
</evidence>
<accession>A0A248KF28</accession>
<dbReference type="Proteomes" id="UP000197098">
    <property type="component" value="Chromosome"/>
</dbReference>
<reference evidence="1 2" key="1">
    <citation type="submission" date="2017-06" db="EMBL/GenBank/DDBJ databases">
        <title>Origin of plasmid-mediated fosfomycin resistance gene fosA3.</title>
        <authorList>
            <person name="Ito R."/>
            <person name="Pacey M.P."/>
            <person name="Doi Y."/>
        </authorList>
    </citation>
    <scope>NUCLEOTIDE SEQUENCE [LARGE SCALE GENOMIC DNA]</scope>
    <source>
        <strain evidence="1 2">YDC799</strain>
    </source>
</reference>
<dbReference type="AlphaFoldDB" id="A0A248KF28"/>
<gene>
    <name evidence="1" type="ORF">CEW81_00150</name>
</gene>
<sequence>MATRQNVAPQAEVQLVAAQNSDYSPQNRYWLRWEALPIFRDVPHEAKTGSTQLEVIEVQL</sequence>